<reference evidence="2" key="1">
    <citation type="submission" date="2019-09" db="EMBL/GenBank/DDBJ databases">
        <authorList>
            <person name="Li J."/>
        </authorList>
    </citation>
    <scope>NUCLEOTIDE SEQUENCE [LARGE SCALE GENOMIC DNA]</scope>
    <source>
        <strain evidence="2">JCM 14732</strain>
    </source>
</reference>
<keyword evidence="3" id="KW-1185">Reference proteome</keyword>
<gene>
    <name evidence="2" type="ORF">ESP70_008565</name>
</gene>
<proteinExistence type="predicted"/>
<accession>A0A5M4FDY2</accession>
<keyword evidence="1" id="KW-0732">Signal</keyword>
<comment type="caution">
    <text evidence="2">The sequence shown here is derived from an EMBL/GenBank/DDBJ whole genome shotgun (WGS) entry which is preliminary data.</text>
</comment>
<dbReference type="AlphaFoldDB" id="A0A5M4FDY2"/>
<dbReference type="OrthoDB" id="3595952at2"/>
<evidence type="ECO:0000313" key="3">
    <source>
        <dbReference type="Proteomes" id="UP000380867"/>
    </source>
</evidence>
<dbReference type="PROSITE" id="PS51257">
    <property type="entry name" value="PROKAR_LIPOPROTEIN"/>
    <property type="match status" value="1"/>
</dbReference>
<sequence>MRSRTTRRVAAVAGLVALSTVLTACGSSDDKDTKASAASATVDLAKAGCPATIVVQTDWNPESEHGHLYEMFGPDAKIDAGKKSVSGTLMLDGKSTGVKLEVRAGGPAIGYTGVGAQMYTDKSITMGYITTDDQIANSKKTPTKAFFAPLDESPIMVMWDPKTYPDVKSVKDIKAALDKSGGVWRYFAGSAYQDYLRDAGFVSKKSQDSSYDGTPANFVAAGGKDMQQGFASAEPYIYEHEIKNWDKPVKYALVSETGWNPYQSEMAVRTADFTKLTPCLKALTPVLQQAEVNYFADPKAADALIQDLVAQYNTGWTYSPGVADYSRKTMIDIGLVSNGDNKAIGDFDPARMSTFFDTASKIYTKLGTDIDPSVTAEDLYTNDFIDPSIGLK</sequence>
<feature type="chain" id="PRO_5039072444" evidence="1">
    <location>
        <begin position="25"/>
        <end position="392"/>
    </location>
</feature>
<dbReference type="RefSeq" id="WP_149688879.1">
    <property type="nucleotide sequence ID" value="NZ_SDPQ02000002.1"/>
</dbReference>
<dbReference type="Gene3D" id="3.40.190.10">
    <property type="entry name" value="Periplasmic binding protein-like II"/>
    <property type="match status" value="1"/>
</dbReference>
<protein>
    <submittedName>
        <fullName evidence="2">ABC transporter substrate-binding protein</fullName>
    </submittedName>
</protein>
<name>A0A5M4FDY2_9ACTN</name>
<evidence type="ECO:0000256" key="1">
    <source>
        <dbReference type="SAM" id="SignalP"/>
    </source>
</evidence>
<evidence type="ECO:0000313" key="2">
    <source>
        <dbReference type="EMBL" id="KAA1397428.1"/>
    </source>
</evidence>
<organism evidence="2 3">
    <name type="scientific">Aeromicrobium ginsengisoli</name>
    <dbReference type="NCBI Taxonomy" id="363867"/>
    <lineage>
        <taxon>Bacteria</taxon>
        <taxon>Bacillati</taxon>
        <taxon>Actinomycetota</taxon>
        <taxon>Actinomycetes</taxon>
        <taxon>Propionibacteriales</taxon>
        <taxon>Nocardioidaceae</taxon>
        <taxon>Aeromicrobium</taxon>
    </lineage>
</organism>
<dbReference type="EMBL" id="SDPQ02000002">
    <property type="protein sequence ID" value="KAA1397428.1"/>
    <property type="molecule type" value="Genomic_DNA"/>
</dbReference>
<dbReference type="Proteomes" id="UP000380867">
    <property type="component" value="Unassembled WGS sequence"/>
</dbReference>
<feature type="signal peptide" evidence="1">
    <location>
        <begin position="1"/>
        <end position="24"/>
    </location>
</feature>